<comment type="caution">
    <text evidence="3">The sequence shown here is derived from an EMBL/GenBank/DDBJ whole genome shotgun (WGS) entry which is preliminary data.</text>
</comment>
<name>A0AAV2S5R3_MEGNR</name>
<proteinExistence type="predicted"/>
<keyword evidence="2" id="KW-0732">Signal</keyword>
<evidence type="ECO:0008006" key="5">
    <source>
        <dbReference type="Google" id="ProtNLM"/>
    </source>
</evidence>
<dbReference type="Proteomes" id="UP001497623">
    <property type="component" value="Unassembled WGS sequence"/>
</dbReference>
<evidence type="ECO:0000313" key="3">
    <source>
        <dbReference type="EMBL" id="CAL4160445.1"/>
    </source>
</evidence>
<evidence type="ECO:0000313" key="4">
    <source>
        <dbReference type="Proteomes" id="UP001497623"/>
    </source>
</evidence>
<dbReference type="EMBL" id="CAXKWB010044104">
    <property type="protein sequence ID" value="CAL4160445.1"/>
    <property type="molecule type" value="Genomic_DNA"/>
</dbReference>
<protein>
    <recommendedName>
        <fullName evidence="5">Secreted protein</fullName>
    </recommendedName>
</protein>
<keyword evidence="4" id="KW-1185">Reference proteome</keyword>
<evidence type="ECO:0000256" key="2">
    <source>
        <dbReference type="SAM" id="SignalP"/>
    </source>
</evidence>
<evidence type="ECO:0000256" key="1">
    <source>
        <dbReference type="SAM" id="MobiDB-lite"/>
    </source>
</evidence>
<feature type="region of interest" description="Disordered" evidence="1">
    <location>
        <begin position="96"/>
        <end position="124"/>
    </location>
</feature>
<feature type="signal peptide" evidence="2">
    <location>
        <begin position="1"/>
        <end position="19"/>
    </location>
</feature>
<feature type="compositionally biased region" description="Basic residues" evidence="1">
    <location>
        <begin position="104"/>
        <end position="122"/>
    </location>
</feature>
<gene>
    <name evidence="3" type="ORF">MNOR_LOCUS32430</name>
</gene>
<dbReference type="AlphaFoldDB" id="A0AAV2S5R3"/>
<sequence>MSQRHCALLVLFGATFAYSNPAWFYNTGFGSADLTRSGCSSFTKEYDPYTGFFSYRCKPTAMINKPFMAPANVQNIPVMIPYAGRSGGSHDTVMYRPVTSGRSGYRKKNNKPKRPTKSRRNRCPTGQIFQSELNICIDYPSAPPLPPRPSQPIYSRLNPYDRMVGDAPVRASASRKKAPASGTILKVGKIDLKNRCKPSEVYVSELDICLPYNNCYPHGSTC</sequence>
<reference evidence="3 4" key="1">
    <citation type="submission" date="2024-05" db="EMBL/GenBank/DDBJ databases">
        <authorList>
            <person name="Wallberg A."/>
        </authorList>
    </citation>
    <scope>NUCLEOTIDE SEQUENCE [LARGE SCALE GENOMIC DNA]</scope>
</reference>
<organism evidence="3 4">
    <name type="scientific">Meganyctiphanes norvegica</name>
    <name type="common">Northern krill</name>
    <name type="synonym">Thysanopoda norvegica</name>
    <dbReference type="NCBI Taxonomy" id="48144"/>
    <lineage>
        <taxon>Eukaryota</taxon>
        <taxon>Metazoa</taxon>
        <taxon>Ecdysozoa</taxon>
        <taxon>Arthropoda</taxon>
        <taxon>Crustacea</taxon>
        <taxon>Multicrustacea</taxon>
        <taxon>Malacostraca</taxon>
        <taxon>Eumalacostraca</taxon>
        <taxon>Eucarida</taxon>
        <taxon>Euphausiacea</taxon>
        <taxon>Euphausiidae</taxon>
        <taxon>Meganyctiphanes</taxon>
    </lineage>
</organism>
<feature type="chain" id="PRO_5043965748" description="Secreted protein" evidence="2">
    <location>
        <begin position="20"/>
        <end position="222"/>
    </location>
</feature>
<accession>A0AAV2S5R3</accession>